<protein>
    <submittedName>
        <fullName evidence="1">Unplaced genomic scaffold scaffold_4307, whole genome shotgun sequence</fullName>
    </submittedName>
</protein>
<reference evidence="2" key="2">
    <citation type="submission" date="2015-01" db="EMBL/GenBank/DDBJ databases">
        <title>Evolutionary Origins and Diversification of the Mycorrhizal Mutualists.</title>
        <authorList>
            <consortium name="DOE Joint Genome Institute"/>
            <consortium name="Mycorrhizal Genomics Consortium"/>
            <person name="Kohler A."/>
            <person name="Kuo A."/>
            <person name="Nagy L.G."/>
            <person name="Floudas D."/>
            <person name="Copeland A."/>
            <person name="Barry K.W."/>
            <person name="Cichocki N."/>
            <person name="Veneault-Fourrey C."/>
            <person name="LaButti K."/>
            <person name="Lindquist E.A."/>
            <person name="Lipzen A."/>
            <person name="Lundell T."/>
            <person name="Morin E."/>
            <person name="Murat C."/>
            <person name="Riley R."/>
            <person name="Ohm R."/>
            <person name="Sun H."/>
            <person name="Tunlid A."/>
            <person name="Henrissat B."/>
            <person name="Grigoriev I.V."/>
            <person name="Hibbett D.S."/>
            <person name="Martin F."/>
        </authorList>
    </citation>
    <scope>NUCLEOTIDE SEQUENCE [LARGE SCALE GENOMIC DNA]</scope>
    <source>
        <strain evidence="2">Ve08.2h10</strain>
    </source>
</reference>
<accession>A0A0D0CFD6</accession>
<feature type="non-terminal residue" evidence="1">
    <location>
        <position position="1"/>
    </location>
</feature>
<dbReference type="EMBL" id="KN829129">
    <property type="protein sequence ID" value="KIK74138.1"/>
    <property type="molecule type" value="Genomic_DNA"/>
</dbReference>
<proteinExistence type="predicted"/>
<dbReference type="OrthoDB" id="2692640at2759"/>
<organism evidence="1 2">
    <name type="scientific">Paxillus rubicundulus Ve08.2h10</name>
    <dbReference type="NCBI Taxonomy" id="930991"/>
    <lineage>
        <taxon>Eukaryota</taxon>
        <taxon>Fungi</taxon>
        <taxon>Dikarya</taxon>
        <taxon>Basidiomycota</taxon>
        <taxon>Agaricomycotina</taxon>
        <taxon>Agaricomycetes</taxon>
        <taxon>Agaricomycetidae</taxon>
        <taxon>Boletales</taxon>
        <taxon>Paxilineae</taxon>
        <taxon>Paxillaceae</taxon>
        <taxon>Paxillus</taxon>
    </lineage>
</organism>
<sequence>GHTSKMVKWLVDHPIDCIVLFCEDRSAPCPEGWASGRTKLEICGVIADLVFKNDEDYVPLFATHAAKFTKAVQDHLGI</sequence>
<gene>
    <name evidence="1" type="ORF">PAXRUDRAFT_176566</name>
</gene>
<evidence type="ECO:0000313" key="2">
    <source>
        <dbReference type="Proteomes" id="UP000054538"/>
    </source>
</evidence>
<name>A0A0D0CFD6_9AGAM</name>
<dbReference type="HOGENOM" id="CLU_169821_0_0_1"/>
<dbReference type="AlphaFoldDB" id="A0A0D0CFD6"/>
<dbReference type="InParanoid" id="A0A0D0CFD6"/>
<dbReference type="Proteomes" id="UP000054538">
    <property type="component" value="Unassembled WGS sequence"/>
</dbReference>
<evidence type="ECO:0000313" key="1">
    <source>
        <dbReference type="EMBL" id="KIK74138.1"/>
    </source>
</evidence>
<reference evidence="1 2" key="1">
    <citation type="submission" date="2014-04" db="EMBL/GenBank/DDBJ databases">
        <authorList>
            <consortium name="DOE Joint Genome Institute"/>
            <person name="Kuo A."/>
            <person name="Kohler A."/>
            <person name="Jargeat P."/>
            <person name="Nagy L.G."/>
            <person name="Floudas D."/>
            <person name="Copeland A."/>
            <person name="Barry K.W."/>
            <person name="Cichocki N."/>
            <person name="Veneault-Fourrey C."/>
            <person name="LaButti K."/>
            <person name="Lindquist E.A."/>
            <person name="Lipzen A."/>
            <person name="Lundell T."/>
            <person name="Morin E."/>
            <person name="Murat C."/>
            <person name="Sun H."/>
            <person name="Tunlid A."/>
            <person name="Henrissat B."/>
            <person name="Grigoriev I.V."/>
            <person name="Hibbett D.S."/>
            <person name="Martin F."/>
            <person name="Nordberg H.P."/>
            <person name="Cantor M.N."/>
            <person name="Hua S.X."/>
        </authorList>
    </citation>
    <scope>NUCLEOTIDE SEQUENCE [LARGE SCALE GENOMIC DNA]</scope>
    <source>
        <strain evidence="1 2">Ve08.2h10</strain>
    </source>
</reference>
<keyword evidence="2" id="KW-1185">Reference proteome</keyword>